<dbReference type="RefSeq" id="WP_091741550.1">
    <property type="nucleotide sequence ID" value="NZ_FNNQ01000013.1"/>
</dbReference>
<sequence length="239" mass="26630">MENREWLQEEAASQLNVDLNERQLDQFETYLTHLLEVNQHMNLTAITDKKEVYIKHFYDSLALATHVNMKEISSIIDVGTGAGFPGLALKIAFPEIRLVLLDSLQKRISFLKGVAETCGLKDVEAVHGRAEETGQNTLYREKFDLATARAVAKLNVLSEYCLPFVRLDGFFAAMKGPDIQEELSLGKKAVVKLGGTITETHTLSLPEEMGDRSIILVKKGSSTPKSYPRKAGTPQRKPL</sequence>
<dbReference type="EMBL" id="FNNQ01000013">
    <property type="protein sequence ID" value="SDX28035.1"/>
    <property type="molecule type" value="Genomic_DNA"/>
</dbReference>
<dbReference type="InterPro" id="IPR029063">
    <property type="entry name" value="SAM-dependent_MTases_sf"/>
</dbReference>
<comment type="caution">
    <text evidence="6">Lacks conserved residue(s) required for the propagation of feature annotation.</text>
</comment>
<dbReference type="NCBIfam" id="TIGR00138">
    <property type="entry name" value="rsmG_gidB"/>
    <property type="match status" value="1"/>
</dbReference>
<dbReference type="EC" id="2.1.1.-" evidence="6"/>
<dbReference type="HAMAP" id="MF_00074">
    <property type="entry name" value="16SrRNA_methyltr_G"/>
    <property type="match status" value="1"/>
</dbReference>
<gene>
    <name evidence="6" type="primary">rsmG</name>
    <name evidence="8" type="ORF">SAMN05444487_11357</name>
</gene>
<comment type="similarity">
    <text evidence="6">Belongs to the methyltransferase superfamily. RNA methyltransferase RsmG family.</text>
</comment>
<protein>
    <recommendedName>
        <fullName evidence="6">Ribosomal RNA small subunit methyltransferase G</fullName>
        <ecNumber evidence="6">2.1.1.-</ecNumber>
    </recommendedName>
    <alternativeName>
        <fullName evidence="6">16S rRNA 7-methylguanosine methyltransferase</fullName>
        <shortName evidence="6">16S rRNA m7G methyltransferase</shortName>
    </alternativeName>
</protein>
<organism evidence="8 9">
    <name type="scientific">Marininema mesophilum</name>
    <dbReference type="NCBI Taxonomy" id="1048340"/>
    <lineage>
        <taxon>Bacteria</taxon>
        <taxon>Bacillati</taxon>
        <taxon>Bacillota</taxon>
        <taxon>Bacilli</taxon>
        <taxon>Bacillales</taxon>
        <taxon>Thermoactinomycetaceae</taxon>
        <taxon>Marininema</taxon>
    </lineage>
</organism>
<dbReference type="PIRSF" id="PIRSF003078">
    <property type="entry name" value="GidB"/>
    <property type="match status" value="1"/>
</dbReference>
<keyword evidence="5 6" id="KW-0949">S-adenosyl-L-methionine</keyword>
<dbReference type="FunFam" id="3.40.50.150:FF:000041">
    <property type="entry name" value="Ribosomal RNA small subunit methyltransferase G"/>
    <property type="match status" value="1"/>
</dbReference>
<proteinExistence type="inferred from homology"/>
<dbReference type="GO" id="GO:0005829">
    <property type="term" value="C:cytosol"/>
    <property type="evidence" value="ECO:0007669"/>
    <property type="project" value="TreeGrafter"/>
</dbReference>
<keyword evidence="9" id="KW-1185">Reference proteome</keyword>
<evidence type="ECO:0000256" key="2">
    <source>
        <dbReference type="ARBA" id="ARBA00022552"/>
    </source>
</evidence>
<keyword evidence="2 6" id="KW-0698">rRNA processing</keyword>
<dbReference type="OrthoDB" id="9808773at2"/>
<evidence type="ECO:0000256" key="7">
    <source>
        <dbReference type="SAM" id="MobiDB-lite"/>
    </source>
</evidence>
<dbReference type="Proteomes" id="UP000198534">
    <property type="component" value="Unassembled WGS sequence"/>
</dbReference>
<comment type="function">
    <text evidence="6">Specifically methylates the N7 position of guanine in position 535 of 16S rRNA.</text>
</comment>
<dbReference type="PANTHER" id="PTHR31760:SF0">
    <property type="entry name" value="S-ADENOSYL-L-METHIONINE-DEPENDENT METHYLTRANSFERASES SUPERFAMILY PROTEIN"/>
    <property type="match status" value="1"/>
</dbReference>
<accession>A0A1H3AEL0</accession>
<evidence type="ECO:0000256" key="1">
    <source>
        <dbReference type="ARBA" id="ARBA00022490"/>
    </source>
</evidence>
<dbReference type="STRING" id="1048340.SAMN05444487_11357"/>
<dbReference type="AlphaFoldDB" id="A0A1H3AEL0"/>
<evidence type="ECO:0000313" key="8">
    <source>
        <dbReference type="EMBL" id="SDX28035.1"/>
    </source>
</evidence>
<evidence type="ECO:0000256" key="3">
    <source>
        <dbReference type="ARBA" id="ARBA00022603"/>
    </source>
</evidence>
<feature type="binding site" evidence="6">
    <location>
        <position position="79"/>
    </location>
    <ligand>
        <name>S-adenosyl-L-methionine</name>
        <dbReference type="ChEBI" id="CHEBI:59789"/>
    </ligand>
</feature>
<name>A0A1H3AEL0_9BACL</name>
<evidence type="ECO:0000313" key="9">
    <source>
        <dbReference type="Proteomes" id="UP000198534"/>
    </source>
</evidence>
<keyword evidence="4 6" id="KW-0808">Transferase</keyword>
<feature type="binding site" evidence="6">
    <location>
        <position position="84"/>
    </location>
    <ligand>
        <name>S-adenosyl-L-methionine</name>
        <dbReference type="ChEBI" id="CHEBI:59789"/>
    </ligand>
</feature>
<keyword evidence="1 6" id="KW-0963">Cytoplasm</keyword>
<feature type="region of interest" description="Disordered" evidence="7">
    <location>
        <begin position="218"/>
        <end position="239"/>
    </location>
</feature>
<reference evidence="8 9" key="1">
    <citation type="submission" date="2016-10" db="EMBL/GenBank/DDBJ databases">
        <authorList>
            <person name="de Groot N.N."/>
        </authorList>
    </citation>
    <scope>NUCLEOTIDE SEQUENCE [LARGE SCALE GENOMIC DNA]</scope>
    <source>
        <strain evidence="8 9">DSM 45610</strain>
    </source>
</reference>
<dbReference type="Gene3D" id="3.40.50.150">
    <property type="entry name" value="Vaccinia Virus protein VP39"/>
    <property type="match status" value="1"/>
</dbReference>
<dbReference type="SUPFAM" id="SSF53335">
    <property type="entry name" value="S-adenosyl-L-methionine-dependent methyltransferases"/>
    <property type="match status" value="1"/>
</dbReference>
<dbReference type="CDD" id="cd02440">
    <property type="entry name" value="AdoMet_MTases"/>
    <property type="match status" value="1"/>
</dbReference>
<evidence type="ECO:0000256" key="4">
    <source>
        <dbReference type="ARBA" id="ARBA00022679"/>
    </source>
</evidence>
<dbReference type="PANTHER" id="PTHR31760">
    <property type="entry name" value="S-ADENOSYL-L-METHIONINE-DEPENDENT METHYLTRANSFERASES SUPERFAMILY PROTEIN"/>
    <property type="match status" value="1"/>
</dbReference>
<keyword evidence="3 6" id="KW-0489">Methyltransferase</keyword>
<dbReference type="Pfam" id="PF02527">
    <property type="entry name" value="GidB"/>
    <property type="match status" value="1"/>
</dbReference>
<evidence type="ECO:0000256" key="5">
    <source>
        <dbReference type="ARBA" id="ARBA00022691"/>
    </source>
</evidence>
<dbReference type="GO" id="GO:0070043">
    <property type="term" value="F:rRNA (guanine-N7-)-methyltransferase activity"/>
    <property type="evidence" value="ECO:0007669"/>
    <property type="project" value="UniProtKB-UniRule"/>
</dbReference>
<evidence type="ECO:0000256" key="6">
    <source>
        <dbReference type="HAMAP-Rule" id="MF_00074"/>
    </source>
</evidence>
<comment type="subcellular location">
    <subcellularLocation>
        <location evidence="6">Cytoplasm</location>
    </subcellularLocation>
</comment>
<feature type="binding site" evidence="6">
    <location>
        <position position="149"/>
    </location>
    <ligand>
        <name>S-adenosyl-L-methionine</name>
        <dbReference type="ChEBI" id="CHEBI:59789"/>
    </ligand>
</feature>
<dbReference type="InterPro" id="IPR003682">
    <property type="entry name" value="rRNA_ssu_MeTfrase_G"/>
</dbReference>
<feature type="binding site" evidence="6">
    <location>
        <begin position="130"/>
        <end position="131"/>
    </location>
    <ligand>
        <name>S-adenosyl-L-methionine</name>
        <dbReference type="ChEBI" id="CHEBI:59789"/>
    </ligand>
</feature>